<protein>
    <recommendedName>
        <fullName evidence="3">DUF306 domain-containing protein</fullName>
    </recommendedName>
</protein>
<feature type="domain" description="DUF306" evidence="3">
    <location>
        <begin position="57"/>
        <end position="160"/>
    </location>
</feature>
<evidence type="ECO:0000313" key="5">
    <source>
        <dbReference type="Proteomes" id="UP001500021"/>
    </source>
</evidence>
<dbReference type="RefSeq" id="WP_215980476.1">
    <property type="nucleotide sequence ID" value="NZ_BAAAFA010000008.1"/>
</dbReference>
<dbReference type="Pfam" id="PF03724">
    <property type="entry name" value="META"/>
    <property type="match status" value="1"/>
</dbReference>
<keyword evidence="2" id="KW-0732">Signal</keyword>
<evidence type="ECO:0000256" key="1">
    <source>
        <dbReference type="SAM" id="MobiDB-lite"/>
    </source>
</evidence>
<proteinExistence type="predicted"/>
<dbReference type="PANTHER" id="PTHR35535">
    <property type="entry name" value="HEAT SHOCK PROTEIN HSLJ"/>
    <property type="match status" value="1"/>
</dbReference>
<dbReference type="InterPro" id="IPR005184">
    <property type="entry name" value="DUF306_Meta_HslJ"/>
</dbReference>
<dbReference type="InterPro" id="IPR053147">
    <property type="entry name" value="Hsp_HslJ-like"/>
</dbReference>
<keyword evidence="5" id="KW-1185">Reference proteome</keyword>
<dbReference type="PROSITE" id="PS51257">
    <property type="entry name" value="PROKAR_LIPOPROTEIN"/>
    <property type="match status" value="1"/>
</dbReference>
<dbReference type="PANTHER" id="PTHR35535:SF1">
    <property type="entry name" value="HEAT SHOCK PROTEIN HSLJ"/>
    <property type="match status" value="1"/>
</dbReference>
<gene>
    <name evidence="4" type="ORF">GCM10009111_23980</name>
</gene>
<dbReference type="Proteomes" id="UP001500021">
    <property type="component" value="Unassembled WGS sequence"/>
</dbReference>
<sequence>MKKNNQYSLLLTLFTCASLASCSDNATNKTTQATEQVQPSQTSASVTSNGTQENSAQELIGSWTIEYISERPVIDNSPAQFIFLPDNKIAGSASCNNISGTYTLNTDNKSLTFSPMAMTRKMCPEALMEQEQRFTAQLTDINQYRITDGILYLTDEHQTVLFKASRINK</sequence>
<evidence type="ECO:0000313" key="4">
    <source>
        <dbReference type="EMBL" id="GAA0819650.1"/>
    </source>
</evidence>
<feature type="chain" id="PRO_5047434263" description="DUF306 domain-containing protein" evidence="2">
    <location>
        <begin position="27"/>
        <end position="169"/>
    </location>
</feature>
<feature type="signal peptide" evidence="2">
    <location>
        <begin position="1"/>
        <end position="26"/>
    </location>
</feature>
<accession>A0ABN1L970</accession>
<evidence type="ECO:0000256" key="2">
    <source>
        <dbReference type="SAM" id="SignalP"/>
    </source>
</evidence>
<comment type="caution">
    <text evidence="4">The sequence shown here is derived from an EMBL/GenBank/DDBJ whole genome shotgun (WGS) entry which is preliminary data.</text>
</comment>
<evidence type="ECO:0000259" key="3">
    <source>
        <dbReference type="Pfam" id="PF03724"/>
    </source>
</evidence>
<name>A0ABN1L970_9GAMM</name>
<feature type="region of interest" description="Disordered" evidence="1">
    <location>
        <begin position="33"/>
        <end position="53"/>
    </location>
</feature>
<dbReference type="EMBL" id="BAAAFA010000008">
    <property type="protein sequence ID" value="GAA0819650.1"/>
    <property type="molecule type" value="Genomic_DNA"/>
</dbReference>
<reference evidence="4 5" key="1">
    <citation type="journal article" date="2019" name="Int. J. Syst. Evol. Microbiol.">
        <title>The Global Catalogue of Microorganisms (GCM) 10K type strain sequencing project: providing services to taxonomists for standard genome sequencing and annotation.</title>
        <authorList>
            <consortium name="The Broad Institute Genomics Platform"/>
            <consortium name="The Broad Institute Genome Sequencing Center for Infectious Disease"/>
            <person name="Wu L."/>
            <person name="Ma J."/>
        </authorList>
    </citation>
    <scope>NUCLEOTIDE SEQUENCE [LARGE SCALE GENOMIC DNA]</scope>
    <source>
        <strain evidence="4 5">JCM 15608</strain>
    </source>
</reference>
<organism evidence="4 5">
    <name type="scientific">Colwellia asteriadis</name>
    <dbReference type="NCBI Taxonomy" id="517723"/>
    <lineage>
        <taxon>Bacteria</taxon>
        <taxon>Pseudomonadati</taxon>
        <taxon>Pseudomonadota</taxon>
        <taxon>Gammaproteobacteria</taxon>
        <taxon>Alteromonadales</taxon>
        <taxon>Colwelliaceae</taxon>
        <taxon>Colwellia</taxon>
    </lineage>
</organism>